<dbReference type="PANTHER" id="PTHR12992">
    <property type="entry name" value="NUDIX HYDROLASE"/>
    <property type="match status" value="1"/>
</dbReference>
<evidence type="ECO:0000256" key="2">
    <source>
        <dbReference type="ARBA" id="ARBA00001946"/>
    </source>
</evidence>
<reference evidence="9 10" key="1">
    <citation type="submission" date="2020-09" db="EMBL/GenBank/DDBJ databases">
        <title>Roseomonas.</title>
        <authorList>
            <person name="Zhu W."/>
        </authorList>
    </citation>
    <scope>NUCLEOTIDE SEQUENCE [LARGE SCALE GENOMIC DNA]</scope>
    <source>
        <strain evidence="9 10">573</strain>
    </source>
</reference>
<evidence type="ECO:0000256" key="3">
    <source>
        <dbReference type="ARBA" id="ARBA00022723"/>
    </source>
</evidence>
<evidence type="ECO:0000259" key="8">
    <source>
        <dbReference type="PROSITE" id="PS51462"/>
    </source>
</evidence>
<keyword evidence="6" id="KW-0464">Manganese</keyword>
<name>A0ABS3KNZ8_9PROT</name>
<dbReference type="CDD" id="cd03426">
    <property type="entry name" value="NUDIX_CoAse_Nudt7"/>
    <property type="match status" value="1"/>
</dbReference>
<protein>
    <submittedName>
        <fullName evidence="9">CoA pyrophosphatase</fullName>
    </submittedName>
</protein>
<dbReference type="InterPro" id="IPR000086">
    <property type="entry name" value="NUDIX_hydrolase_dom"/>
</dbReference>
<sequence length="199" mass="21642">MSPATTALSAGDLAARLTDPLRLARADATETEGWDSGGPLRDAAVLVPLVLHPEPTVLLTLRTTKLSSHAGQVAFPGGRIESGESPEQAALRESWEEVGLGPALPQVLGRLPDHLTGTGFRITPVLALLRPPLQLIPEPGEVELIFEYPLSRLLDPALPQQQKARFRGAERAFWVWPHERHYVWGATAAILRNLALVLR</sequence>
<accession>A0ABS3KNZ8</accession>
<dbReference type="EMBL" id="JACTNG010000004">
    <property type="protein sequence ID" value="MBO1079198.1"/>
    <property type="molecule type" value="Genomic_DNA"/>
</dbReference>
<comment type="cofactor">
    <cofactor evidence="1">
        <name>Mn(2+)</name>
        <dbReference type="ChEBI" id="CHEBI:29035"/>
    </cofactor>
</comment>
<evidence type="ECO:0000256" key="6">
    <source>
        <dbReference type="ARBA" id="ARBA00023211"/>
    </source>
</evidence>
<dbReference type="Pfam" id="PF00293">
    <property type="entry name" value="NUDIX"/>
    <property type="match status" value="1"/>
</dbReference>
<dbReference type="SUPFAM" id="SSF55811">
    <property type="entry name" value="Nudix"/>
    <property type="match status" value="1"/>
</dbReference>
<keyword evidence="3" id="KW-0479">Metal-binding</keyword>
<evidence type="ECO:0000256" key="1">
    <source>
        <dbReference type="ARBA" id="ARBA00001936"/>
    </source>
</evidence>
<dbReference type="InterPro" id="IPR045121">
    <property type="entry name" value="CoAse"/>
</dbReference>
<dbReference type="PROSITE" id="PS51462">
    <property type="entry name" value="NUDIX"/>
    <property type="match status" value="1"/>
</dbReference>
<dbReference type="InterPro" id="IPR020476">
    <property type="entry name" value="Nudix_hydrolase"/>
</dbReference>
<keyword evidence="10" id="KW-1185">Reference proteome</keyword>
<keyword evidence="5" id="KW-0460">Magnesium</keyword>
<organism evidence="9 10">
    <name type="scientific">Roseomonas haemaphysalidis</name>
    <dbReference type="NCBI Taxonomy" id="2768162"/>
    <lineage>
        <taxon>Bacteria</taxon>
        <taxon>Pseudomonadati</taxon>
        <taxon>Pseudomonadota</taxon>
        <taxon>Alphaproteobacteria</taxon>
        <taxon>Acetobacterales</taxon>
        <taxon>Roseomonadaceae</taxon>
        <taxon>Roseomonas</taxon>
    </lineage>
</organism>
<dbReference type="Gene3D" id="3.90.79.10">
    <property type="entry name" value="Nucleoside Triphosphate Pyrophosphohydrolase"/>
    <property type="match status" value="1"/>
</dbReference>
<keyword evidence="4 7" id="KW-0378">Hydrolase</keyword>
<evidence type="ECO:0000256" key="5">
    <source>
        <dbReference type="ARBA" id="ARBA00022842"/>
    </source>
</evidence>
<dbReference type="PRINTS" id="PR00502">
    <property type="entry name" value="NUDIXFAMILY"/>
</dbReference>
<comment type="caution">
    <text evidence="9">The sequence shown here is derived from an EMBL/GenBank/DDBJ whole genome shotgun (WGS) entry which is preliminary data.</text>
</comment>
<evidence type="ECO:0000256" key="7">
    <source>
        <dbReference type="RuleBase" id="RU003476"/>
    </source>
</evidence>
<comment type="cofactor">
    <cofactor evidence="2">
        <name>Mg(2+)</name>
        <dbReference type="ChEBI" id="CHEBI:18420"/>
    </cofactor>
</comment>
<evidence type="ECO:0000256" key="4">
    <source>
        <dbReference type="ARBA" id="ARBA00022801"/>
    </source>
</evidence>
<dbReference type="NCBIfam" id="NF007980">
    <property type="entry name" value="PRK10707.1"/>
    <property type="match status" value="1"/>
</dbReference>
<evidence type="ECO:0000313" key="10">
    <source>
        <dbReference type="Proteomes" id="UP001518989"/>
    </source>
</evidence>
<dbReference type="InterPro" id="IPR020084">
    <property type="entry name" value="NUDIX_hydrolase_CS"/>
</dbReference>
<comment type="similarity">
    <text evidence="7">Belongs to the Nudix hydrolase family.</text>
</comment>
<gene>
    <name evidence="9" type="ORF">IAI61_09165</name>
</gene>
<dbReference type="InterPro" id="IPR015797">
    <property type="entry name" value="NUDIX_hydrolase-like_dom_sf"/>
</dbReference>
<evidence type="ECO:0000313" key="9">
    <source>
        <dbReference type="EMBL" id="MBO1079198.1"/>
    </source>
</evidence>
<dbReference type="PANTHER" id="PTHR12992:SF11">
    <property type="entry name" value="MITOCHONDRIAL COENZYME A DIPHOSPHATASE NUDT8"/>
    <property type="match status" value="1"/>
</dbReference>
<dbReference type="Proteomes" id="UP001518989">
    <property type="component" value="Unassembled WGS sequence"/>
</dbReference>
<dbReference type="PROSITE" id="PS00893">
    <property type="entry name" value="NUDIX_BOX"/>
    <property type="match status" value="1"/>
</dbReference>
<feature type="domain" description="Nudix hydrolase" evidence="8">
    <location>
        <begin position="39"/>
        <end position="170"/>
    </location>
</feature>
<proteinExistence type="inferred from homology"/>